<evidence type="ECO:0000313" key="2">
    <source>
        <dbReference type="Proteomes" id="UP000092462"/>
    </source>
</evidence>
<proteinExistence type="predicted"/>
<sequence>MSKLCPEPNFLQTVTCWELFSVRVISYRRSNSDKGSLFECSEDRCEALDGHSSVWKTLGLPTGQSARAHKSFGPKLVEGQCGHDLGLPTGQKARAHKSFGTKLVERQCGHVLTQGFLPSK</sequence>
<dbReference type="EnsemblMetazoa" id="PPAI002121-RA">
    <property type="protein sequence ID" value="PPAI002121-PA"/>
    <property type="gene ID" value="PPAI002121"/>
</dbReference>
<name>A0A1B0GM52_PHLPP</name>
<dbReference type="EMBL" id="AJVK01023959">
    <property type="status" value="NOT_ANNOTATED_CDS"/>
    <property type="molecule type" value="Genomic_DNA"/>
</dbReference>
<reference evidence="1" key="1">
    <citation type="submission" date="2022-08" db="UniProtKB">
        <authorList>
            <consortium name="EnsemblMetazoa"/>
        </authorList>
    </citation>
    <scope>IDENTIFICATION</scope>
    <source>
        <strain evidence="1">Israel</strain>
    </source>
</reference>
<dbReference type="VEuPathDB" id="VectorBase:PPAI002121"/>
<dbReference type="EMBL" id="AJVK01023958">
    <property type="status" value="NOT_ANNOTATED_CDS"/>
    <property type="molecule type" value="Genomic_DNA"/>
</dbReference>
<protein>
    <submittedName>
        <fullName evidence="1">Uncharacterized protein</fullName>
    </submittedName>
</protein>
<keyword evidence="2" id="KW-1185">Reference proteome</keyword>
<dbReference type="Proteomes" id="UP000092462">
    <property type="component" value="Unassembled WGS sequence"/>
</dbReference>
<evidence type="ECO:0000313" key="1">
    <source>
        <dbReference type="EnsemblMetazoa" id="PPAI002121-PA"/>
    </source>
</evidence>
<accession>A0A1B0GM52</accession>
<organism evidence="1 2">
    <name type="scientific">Phlebotomus papatasi</name>
    <name type="common">Sandfly</name>
    <dbReference type="NCBI Taxonomy" id="29031"/>
    <lineage>
        <taxon>Eukaryota</taxon>
        <taxon>Metazoa</taxon>
        <taxon>Ecdysozoa</taxon>
        <taxon>Arthropoda</taxon>
        <taxon>Hexapoda</taxon>
        <taxon>Insecta</taxon>
        <taxon>Pterygota</taxon>
        <taxon>Neoptera</taxon>
        <taxon>Endopterygota</taxon>
        <taxon>Diptera</taxon>
        <taxon>Nematocera</taxon>
        <taxon>Psychodoidea</taxon>
        <taxon>Psychodidae</taxon>
        <taxon>Phlebotomus</taxon>
        <taxon>Phlebotomus</taxon>
    </lineage>
</organism>
<dbReference type="AlphaFoldDB" id="A0A1B0GM52"/>